<dbReference type="SUPFAM" id="SSF55347">
    <property type="entry name" value="Glyceraldehyde-3-phosphate dehydrogenase-like, C-terminal domain"/>
    <property type="match status" value="1"/>
</dbReference>
<accession>A0A2S8GPS3</accession>
<organism evidence="4 5">
    <name type="scientific">Blastopirellula marina</name>
    <dbReference type="NCBI Taxonomy" id="124"/>
    <lineage>
        <taxon>Bacteria</taxon>
        <taxon>Pseudomonadati</taxon>
        <taxon>Planctomycetota</taxon>
        <taxon>Planctomycetia</taxon>
        <taxon>Pirellulales</taxon>
        <taxon>Pirellulaceae</taxon>
        <taxon>Blastopirellula</taxon>
    </lineage>
</organism>
<dbReference type="Gene3D" id="3.40.50.720">
    <property type="entry name" value="NAD(P)-binding Rossmann-like Domain"/>
    <property type="match status" value="1"/>
</dbReference>
<reference evidence="4 5" key="1">
    <citation type="submission" date="2018-02" db="EMBL/GenBank/DDBJ databases">
        <title>Comparative genomes isolates from brazilian mangrove.</title>
        <authorList>
            <person name="Araujo J.E."/>
            <person name="Taketani R.G."/>
            <person name="Silva M.C.P."/>
            <person name="Loureco M.V."/>
            <person name="Andreote F.D."/>
        </authorList>
    </citation>
    <scope>NUCLEOTIDE SEQUENCE [LARGE SCALE GENOMIC DNA]</scope>
    <source>
        <strain evidence="4 5">Nap-Phe MGV</strain>
    </source>
</reference>
<evidence type="ECO:0000313" key="5">
    <source>
        <dbReference type="Proteomes" id="UP000237819"/>
    </source>
</evidence>
<dbReference type="GO" id="GO:0000166">
    <property type="term" value="F:nucleotide binding"/>
    <property type="evidence" value="ECO:0007669"/>
    <property type="project" value="InterPro"/>
</dbReference>
<protein>
    <submittedName>
        <fullName evidence="4">Oxidoreductase</fullName>
    </submittedName>
</protein>
<evidence type="ECO:0000259" key="2">
    <source>
        <dbReference type="Pfam" id="PF19051"/>
    </source>
</evidence>
<dbReference type="SUPFAM" id="SSF51735">
    <property type="entry name" value="NAD(P)-binding Rossmann-fold domains"/>
    <property type="match status" value="1"/>
</dbReference>
<feature type="domain" description="Gfo/Idh/MocA-like oxidoreductase N-terminal" evidence="1">
    <location>
        <begin position="35"/>
        <end position="159"/>
    </location>
</feature>
<dbReference type="InterPro" id="IPR055170">
    <property type="entry name" value="GFO_IDH_MocA-like_dom"/>
</dbReference>
<sequence length="452" mass="50862">MDRRQFLSTAAAVTTLASLPRDTFAQDLLDIPKKRVGLIGCGWYGKCDLLRLIQVAPVEVVSICDVDTQMRQGAADIIATRQKSGKQPRQFGDYREMLKEKDLDICLIGTPDHWHALTMIEAVRSGADVYAQKPISRDIVEGQAMVAAARKYDRVVQVGTQRRSTAHLIEAKQKVVEEGLLGTIGHAEVCCYYGMGRNATAENCPPPEYLDFDMWTGPAPKLPFNPVMHPRSWRMFKEFGNGIMGDMCIHMLDTVRWMLDLGWPTSVNSRGGTYVWTDATGNVPDTQVATFDFPELDVVWTHRAYGDAPDRDYPWAVFLYGDKGTLKASVNKYEFFPRGRREPTLTGAPKTEWDKYPEDQHEKDLEQHVAAANRAHQLDFLKAIQDRSKPVADIEQGHISTASCILANMSLELGRSLAWDPEKQQVIGDDEANSMLARDYRDGWEHPTVDNI</sequence>
<dbReference type="InterPro" id="IPR043906">
    <property type="entry name" value="Gfo/Idh/MocA_OxRdtase_bact_C"/>
</dbReference>
<evidence type="ECO:0000259" key="3">
    <source>
        <dbReference type="Pfam" id="PF22725"/>
    </source>
</evidence>
<comment type="caution">
    <text evidence="4">The sequence shown here is derived from an EMBL/GenBank/DDBJ whole genome shotgun (WGS) entry which is preliminary data.</text>
</comment>
<dbReference type="AlphaFoldDB" id="A0A2S8GPS3"/>
<feature type="domain" description="GFO/IDH/MocA-like oxidoreductase" evidence="3">
    <location>
        <begin position="225"/>
        <end position="326"/>
    </location>
</feature>
<dbReference type="Pfam" id="PF22725">
    <property type="entry name" value="GFO_IDH_MocA_C3"/>
    <property type="match status" value="1"/>
</dbReference>
<dbReference type="Proteomes" id="UP000237819">
    <property type="component" value="Unassembled WGS sequence"/>
</dbReference>
<dbReference type="EMBL" id="PUHZ01000010">
    <property type="protein sequence ID" value="PQO46351.1"/>
    <property type="molecule type" value="Genomic_DNA"/>
</dbReference>
<dbReference type="PANTHER" id="PTHR43818">
    <property type="entry name" value="BCDNA.GH03377"/>
    <property type="match status" value="1"/>
</dbReference>
<dbReference type="InterPro" id="IPR000683">
    <property type="entry name" value="Gfo/Idh/MocA-like_OxRdtase_N"/>
</dbReference>
<dbReference type="PANTHER" id="PTHR43818:SF5">
    <property type="entry name" value="OXIDOREDUCTASE FAMILY PROTEIN"/>
    <property type="match status" value="1"/>
</dbReference>
<dbReference type="Gene3D" id="3.30.360.10">
    <property type="entry name" value="Dihydrodipicolinate Reductase, domain 2"/>
    <property type="match status" value="1"/>
</dbReference>
<gene>
    <name evidence="4" type="ORF">C5Y93_10235</name>
</gene>
<evidence type="ECO:0000259" key="1">
    <source>
        <dbReference type="Pfam" id="PF01408"/>
    </source>
</evidence>
<evidence type="ECO:0000313" key="4">
    <source>
        <dbReference type="EMBL" id="PQO46351.1"/>
    </source>
</evidence>
<name>A0A2S8GPS3_9BACT</name>
<dbReference type="InterPro" id="IPR050463">
    <property type="entry name" value="Gfo/Idh/MocA_oxidrdct_glycsds"/>
</dbReference>
<feature type="domain" description="Gfo/Idh/MocA-like oxidoreductase bacterial type C-terminal" evidence="2">
    <location>
        <begin position="373"/>
        <end position="445"/>
    </location>
</feature>
<dbReference type="OrthoDB" id="9788246at2"/>
<dbReference type="InterPro" id="IPR036291">
    <property type="entry name" value="NAD(P)-bd_dom_sf"/>
</dbReference>
<dbReference type="RefSeq" id="WP_105335322.1">
    <property type="nucleotide sequence ID" value="NZ_PUHZ01000010.1"/>
</dbReference>
<proteinExistence type="predicted"/>
<dbReference type="Pfam" id="PF01408">
    <property type="entry name" value="GFO_IDH_MocA"/>
    <property type="match status" value="1"/>
</dbReference>
<dbReference type="Pfam" id="PF19051">
    <property type="entry name" value="GFO_IDH_MocA_C2"/>
    <property type="match status" value="1"/>
</dbReference>